<evidence type="ECO:0000313" key="2">
    <source>
        <dbReference type="Proteomes" id="UP000033423"/>
    </source>
</evidence>
<name>A0A0F3H096_9BACT</name>
<proteinExistence type="predicted"/>
<organism evidence="1 2">
    <name type="scientific">Candidatus Magnetobacterium bavaricum</name>
    <dbReference type="NCBI Taxonomy" id="29290"/>
    <lineage>
        <taxon>Bacteria</taxon>
        <taxon>Pseudomonadati</taxon>
        <taxon>Nitrospirota</taxon>
        <taxon>Thermodesulfovibrionia</taxon>
        <taxon>Thermodesulfovibrionales</taxon>
        <taxon>Candidatus Magnetobacteriaceae</taxon>
        <taxon>Candidatus Magnetobacterium</taxon>
    </lineage>
</organism>
<sequence>MRGRDTRVFRGGALQVLKDAINLSISAPNKSIRESASIIRERRRYQGEGRVSHRSIGSTLLLKGLECDHALILDVGNMGASDLYVALSRGAKTVTIFSGRNEFTP</sequence>
<accession>A0A0F3H096</accession>
<dbReference type="EMBL" id="LACI01000133">
    <property type="protein sequence ID" value="KJU87517.1"/>
    <property type="molecule type" value="Genomic_DNA"/>
</dbReference>
<gene>
    <name evidence="1" type="ORF">MBAV_000288</name>
</gene>
<evidence type="ECO:0000313" key="1">
    <source>
        <dbReference type="EMBL" id="KJU87517.1"/>
    </source>
</evidence>
<protein>
    <submittedName>
        <fullName evidence="1">Uncharacterized protein</fullName>
    </submittedName>
</protein>
<dbReference type="AlphaFoldDB" id="A0A0F3H096"/>
<keyword evidence="2" id="KW-1185">Reference proteome</keyword>
<dbReference type="Proteomes" id="UP000033423">
    <property type="component" value="Unassembled WGS sequence"/>
</dbReference>
<comment type="caution">
    <text evidence="1">The sequence shown here is derived from an EMBL/GenBank/DDBJ whole genome shotgun (WGS) entry which is preliminary data.</text>
</comment>
<reference evidence="1 2" key="1">
    <citation type="submission" date="2015-02" db="EMBL/GenBank/DDBJ databases">
        <title>Single-cell genomics of uncultivated deep-branching MTB reveals a conserved set of magnetosome genes.</title>
        <authorList>
            <person name="Kolinko S."/>
            <person name="Richter M."/>
            <person name="Glockner F.O."/>
            <person name="Brachmann A."/>
            <person name="Schuler D."/>
        </authorList>
    </citation>
    <scope>NUCLEOTIDE SEQUENCE [LARGE SCALE GENOMIC DNA]</scope>
    <source>
        <strain evidence="1">TM-1</strain>
    </source>
</reference>